<evidence type="ECO:0000259" key="7">
    <source>
        <dbReference type="Pfam" id="PF08281"/>
    </source>
</evidence>
<dbReference type="InterPro" id="IPR013325">
    <property type="entry name" value="RNA_pol_sigma_r2"/>
</dbReference>
<proteinExistence type="inferred from homology"/>
<organism evidence="8">
    <name type="scientific">hydrothermal vent metagenome</name>
    <dbReference type="NCBI Taxonomy" id="652676"/>
    <lineage>
        <taxon>unclassified sequences</taxon>
        <taxon>metagenomes</taxon>
        <taxon>ecological metagenomes</taxon>
    </lineage>
</organism>
<evidence type="ECO:0000259" key="6">
    <source>
        <dbReference type="Pfam" id="PF04542"/>
    </source>
</evidence>
<dbReference type="NCBIfam" id="TIGR02937">
    <property type="entry name" value="sigma70-ECF"/>
    <property type="match status" value="1"/>
</dbReference>
<dbReference type="SUPFAM" id="SSF88659">
    <property type="entry name" value="Sigma3 and sigma4 domains of RNA polymerase sigma factors"/>
    <property type="match status" value="1"/>
</dbReference>
<keyword evidence="3" id="KW-0731">Sigma factor</keyword>
<evidence type="ECO:0000256" key="3">
    <source>
        <dbReference type="ARBA" id="ARBA00023082"/>
    </source>
</evidence>
<keyword evidence="5" id="KW-0804">Transcription</keyword>
<reference evidence="8" key="1">
    <citation type="submission" date="2018-06" db="EMBL/GenBank/DDBJ databases">
        <authorList>
            <person name="Zhirakovskaya E."/>
        </authorList>
    </citation>
    <scope>NUCLEOTIDE SEQUENCE</scope>
</reference>
<evidence type="ECO:0000256" key="5">
    <source>
        <dbReference type="ARBA" id="ARBA00023163"/>
    </source>
</evidence>
<evidence type="ECO:0000256" key="4">
    <source>
        <dbReference type="ARBA" id="ARBA00023125"/>
    </source>
</evidence>
<dbReference type="InterPro" id="IPR013324">
    <property type="entry name" value="RNA_pol_sigma_r3/r4-like"/>
</dbReference>
<feature type="domain" description="RNA polymerase sigma-70 region 2" evidence="6">
    <location>
        <begin position="26"/>
        <end position="93"/>
    </location>
</feature>
<keyword evidence="2" id="KW-0805">Transcription regulation</keyword>
<evidence type="ECO:0008006" key="9">
    <source>
        <dbReference type="Google" id="ProtNLM"/>
    </source>
</evidence>
<dbReference type="InterPro" id="IPR036388">
    <property type="entry name" value="WH-like_DNA-bd_sf"/>
</dbReference>
<dbReference type="InterPro" id="IPR007627">
    <property type="entry name" value="RNA_pol_sigma70_r2"/>
</dbReference>
<name>A0A3B0T628_9ZZZZ</name>
<dbReference type="SUPFAM" id="SSF88946">
    <property type="entry name" value="Sigma2 domain of RNA polymerase sigma factors"/>
    <property type="match status" value="1"/>
</dbReference>
<dbReference type="Pfam" id="PF04542">
    <property type="entry name" value="Sigma70_r2"/>
    <property type="match status" value="1"/>
</dbReference>
<dbReference type="PANTHER" id="PTHR43133">
    <property type="entry name" value="RNA POLYMERASE ECF-TYPE SIGMA FACTO"/>
    <property type="match status" value="1"/>
</dbReference>
<dbReference type="InterPro" id="IPR039425">
    <property type="entry name" value="RNA_pol_sigma-70-like"/>
</dbReference>
<dbReference type="Gene3D" id="1.10.1740.10">
    <property type="match status" value="1"/>
</dbReference>
<protein>
    <recommendedName>
        <fullName evidence="9">Sigma-70 family RNA polymerase sigma factor</fullName>
    </recommendedName>
</protein>
<dbReference type="EMBL" id="UOEI01000391">
    <property type="protein sequence ID" value="VAW04294.1"/>
    <property type="molecule type" value="Genomic_DNA"/>
</dbReference>
<evidence type="ECO:0000313" key="8">
    <source>
        <dbReference type="EMBL" id="VAW04294.1"/>
    </source>
</evidence>
<keyword evidence="4" id="KW-0238">DNA-binding</keyword>
<dbReference type="Gene3D" id="1.10.10.10">
    <property type="entry name" value="Winged helix-like DNA-binding domain superfamily/Winged helix DNA-binding domain"/>
    <property type="match status" value="1"/>
</dbReference>
<dbReference type="Pfam" id="PF08281">
    <property type="entry name" value="Sigma70_r4_2"/>
    <property type="match status" value="1"/>
</dbReference>
<dbReference type="GO" id="GO:0006352">
    <property type="term" value="P:DNA-templated transcription initiation"/>
    <property type="evidence" value="ECO:0007669"/>
    <property type="project" value="InterPro"/>
</dbReference>
<dbReference type="GO" id="GO:0016987">
    <property type="term" value="F:sigma factor activity"/>
    <property type="evidence" value="ECO:0007669"/>
    <property type="project" value="UniProtKB-KW"/>
</dbReference>
<gene>
    <name evidence="8" type="ORF">MNBD_ACTINO01-1538</name>
</gene>
<sequence length="163" mass="18459">MTDRAHLDIELIDRYLTGDIDAFNELMDAHEDRVFAVCLRMLREREAALDATQDTFLTVFRKADRYQAKAAFSTWLYRVAVNTCYDHLRRAKRKRTTSIPEGHDSPDPSTESLLEAVEVRPDIEEALADLSADFRAAIVLVDLQGMSLEQASDTLEVPVGTIK</sequence>
<feature type="non-terminal residue" evidence="8">
    <location>
        <position position="163"/>
    </location>
</feature>
<dbReference type="InterPro" id="IPR014284">
    <property type="entry name" value="RNA_pol_sigma-70_dom"/>
</dbReference>
<evidence type="ECO:0000256" key="2">
    <source>
        <dbReference type="ARBA" id="ARBA00023015"/>
    </source>
</evidence>
<dbReference type="InterPro" id="IPR013249">
    <property type="entry name" value="RNA_pol_sigma70_r4_t2"/>
</dbReference>
<dbReference type="PANTHER" id="PTHR43133:SF8">
    <property type="entry name" value="RNA POLYMERASE SIGMA FACTOR HI_1459-RELATED"/>
    <property type="match status" value="1"/>
</dbReference>
<dbReference type="AlphaFoldDB" id="A0A3B0T628"/>
<comment type="similarity">
    <text evidence="1">Belongs to the sigma-70 factor family. ECF subfamily.</text>
</comment>
<accession>A0A3B0T628</accession>
<feature type="domain" description="RNA polymerase sigma factor 70 region 4 type 2" evidence="7">
    <location>
        <begin position="123"/>
        <end position="163"/>
    </location>
</feature>
<evidence type="ECO:0000256" key="1">
    <source>
        <dbReference type="ARBA" id="ARBA00010641"/>
    </source>
</evidence>
<dbReference type="GO" id="GO:0003677">
    <property type="term" value="F:DNA binding"/>
    <property type="evidence" value="ECO:0007669"/>
    <property type="project" value="UniProtKB-KW"/>
</dbReference>